<feature type="domain" description="AB hydrolase-1" evidence="1">
    <location>
        <begin position="64"/>
        <end position="139"/>
    </location>
</feature>
<evidence type="ECO:0000313" key="3">
    <source>
        <dbReference type="Proteomes" id="UP001305815"/>
    </source>
</evidence>
<gene>
    <name evidence="2" type="ORF">Lac1_01040</name>
</gene>
<name>A0ABM8I0A8_9FIRM</name>
<keyword evidence="3" id="KW-1185">Reference proteome</keyword>
<organism evidence="2 3">
    <name type="scientific">Claveliimonas bilis</name>
    <dbReference type="NCBI Taxonomy" id="3028070"/>
    <lineage>
        <taxon>Bacteria</taxon>
        <taxon>Bacillati</taxon>
        <taxon>Bacillota</taxon>
        <taxon>Clostridia</taxon>
        <taxon>Lachnospirales</taxon>
        <taxon>Lachnospiraceae</taxon>
        <taxon>Claveliimonas</taxon>
    </lineage>
</organism>
<dbReference type="SUPFAM" id="SSF53474">
    <property type="entry name" value="alpha/beta-Hydrolases"/>
    <property type="match status" value="1"/>
</dbReference>
<reference evidence="3" key="1">
    <citation type="journal article" date="2023" name="Int. J. Syst. Evol. Microbiol.">
        <title>Claveliimonas bilis gen. nov., sp. nov., deoxycholic acid-producing bacteria isolated from human faeces, and reclassification of Sellimonas monacensis Zenner et al. 2021 as Claveliimonas monacensis comb. nov.</title>
        <authorList>
            <person name="Hisatomi A."/>
            <person name="Kastawa N.W.E.P.G."/>
            <person name="Song I."/>
            <person name="Ohkuma M."/>
            <person name="Fukiya S."/>
            <person name="Sakamoto M."/>
        </authorList>
    </citation>
    <scope>NUCLEOTIDE SEQUENCE [LARGE SCALE GENOMIC DNA]</scope>
    <source>
        <strain evidence="3">12BBH14</strain>
    </source>
</reference>
<accession>A0ABM8I0A8</accession>
<dbReference type="InterPro" id="IPR029058">
    <property type="entry name" value="AB_hydrolase_fold"/>
</dbReference>
<evidence type="ECO:0000259" key="1">
    <source>
        <dbReference type="Pfam" id="PF12697"/>
    </source>
</evidence>
<dbReference type="Proteomes" id="UP001305815">
    <property type="component" value="Chromosome"/>
</dbReference>
<dbReference type="InterPro" id="IPR000073">
    <property type="entry name" value="AB_hydrolase_1"/>
</dbReference>
<dbReference type="PANTHER" id="PTHR46438">
    <property type="entry name" value="ALPHA/BETA-HYDROLASES SUPERFAMILY PROTEIN"/>
    <property type="match status" value="1"/>
</dbReference>
<dbReference type="EMBL" id="AP027742">
    <property type="protein sequence ID" value="BDZ75921.1"/>
    <property type="molecule type" value="Genomic_DNA"/>
</dbReference>
<dbReference type="Gene3D" id="3.40.50.1820">
    <property type="entry name" value="alpha/beta hydrolase"/>
    <property type="match status" value="1"/>
</dbReference>
<evidence type="ECO:0000313" key="2">
    <source>
        <dbReference type="EMBL" id="BDZ75921.1"/>
    </source>
</evidence>
<dbReference type="Pfam" id="PF12697">
    <property type="entry name" value="Abhydrolase_6"/>
    <property type="match status" value="1"/>
</dbReference>
<proteinExistence type="predicted"/>
<dbReference type="PANTHER" id="PTHR46438:SF2">
    <property type="entry name" value="ALPHA_BETA-HYDROLASES SUPERFAMILY PROTEIN"/>
    <property type="match status" value="1"/>
</dbReference>
<sequence length="321" mass="36490">MSWKKNLTITTILAGTTAIGIHLINKAIYVSATLDNLLSHTPENYYEWKFGKIFYRKAGNGKPILLIHDLSSYSSSYEWSYMIDELSKTRTVYALDLLGCGRSDKPALTYTNFLYVQMITDFIKNVIKSKTDVIVTGESSSFILGSCQNDHDIIDRIIMINPSDIQTSAHIPNSKTKILTKLIQLPLIGTLLYNILTQRKTIENLFCTEYFYDKNNISERDTKVYYEAAHIGNAESKNLFASISGRYLTSNIKLYLENLNNSIFIITGSKEKYLETASKYKDILPSIEITSIDKTSYLPQLEDPSGILEQINIYLDDPTEE</sequence>
<dbReference type="RefSeq" id="WP_316265977.1">
    <property type="nucleotide sequence ID" value="NZ_AP027742.1"/>
</dbReference>
<protein>
    <recommendedName>
        <fullName evidence="1">AB hydrolase-1 domain-containing protein</fullName>
    </recommendedName>
</protein>